<evidence type="ECO:0000313" key="7">
    <source>
        <dbReference type="Proteomes" id="UP000240728"/>
    </source>
</evidence>
<dbReference type="PROSITE" id="PS51898">
    <property type="entry name" value="TYR_RECOMBINASE"/>
    <property type="match status" value="1"/>
</dbReference>
<comment type="similarity">
    <text evidence="1">Belongs to the 'phage' integrase family.</text>
</comment>
<evidence type="ECO:0000256" key="1">
    <source>
        <dbReference type="ARBA" id="ARBA00008857"/>
    </source>
</evidence>
<gene>
    <name evidence="6" type="ORF">C0W53_12400</name>
</gene>
<feature type="domain" description="Tyr recombinase" evidence="5">
    <location>
        <begin position="178"/>
        <end position="450"/>
    </location>
</feature>
<name>A0AAX0YYR1_9GAMM</name>
<dbReference type="Proteomes" id="UP000240728">
    <property type="component" value="Unassembled WGS sequence"/>
</dbReference>
<dbReference type="AlphaFoldDB" id="A0AAX0YYR1"/>
<evidence type="ECO:0000256" key="2">
    <source>
        <dbReference type="ARBA" id="ARBA00022908"/>
    </source>
</evidence>
<accession>A0AAX0YYR1</accession>
<dbReference type="EMBL" id="PYOZ01000006">
    <property type="protein sequence ID" value="PSX44873.1"/>
    <property type="molecule type" value="Genomic_DNA"/>
</dbReference>
<dbReference type="CDD" id="cd00397">
    <property type="entry name" value="DNA_BRE_C"/>
    <property type="match status" value="1"/>
</dbReference>
<dbReference type="GO" id="GO:0015074">
    <property type="term" value="P:DNA integration"/>
    <property type="evidence" value="ECO:0007669"/>
    <property type="project" value="UniProtKB-KW"/>
</dbReference>
<dbReference type="InterPro" id="IPR050090">
    <property type="entry name" value="Tyrosine_recombinase_XerCD"/>
</dbReference>
<dbReference type="RefSeq" id="WP_045043454.1">
    <property type="nucleotide sequence ID" value="NZ_JZTB01000022.1"/>
</dbReference>
<dbReference type="PANTHER" id="PTHR30349:SF41">
    <property type="entry name" value="INTEGRASE_RECOMBINASE PROTEIN MJ0367-RELATED"/>
    <property type="match status" value="1"/>
</dbReference>
<dbReference type="GO" id="GO:0003677">
    <property type="term" value="F:DNA binding"/>
    <property type="evidence" value="ECO:0007669"/>
    <property type="project" value="UniProtKB-KW"/>
</dbReference>
<evidence type="ECO:0000256" key="4">
    <source>
        <dbReference type="ARBA" id="ARBA00023172"/>
    </source>
</evidence>
<keyword evidence="4" id="KW-0233">DNA recombination</keyword>
<dbReference type="InterPro" id="IPR011010">
    <property type="entry name" value="DNA_brk_join_enz"/>
</dbReference>
<evidence type="ECO:0000256" key="3">
    <source>
        <dbReference type="ARBA" id="ARBA00023125"/>
    </source>
</evidence>
<dbReference type="InterPro" id="IPR013762">
    <property type="entry name" value="Integrase-like_cat_sf"/>
</dbReference>
<dbReference type="SUPFAM" id="SSF56349">
    <property type="entry name" value="DNA breaking-rejoining enzymes"/>
    <property type="match status" value="1"/>
</dbReference>
<evidence type="ECO:0000313" key="6">
    <source>
        <dbReference type="EMBL" id="PSX44873.1"/>
    </source>
</evidence>
<dbReference type="InterPro" id="IPR002104">
    <property type="entry name" value="Integrase_catalytic"/>
</dbReference>
<reference evidence="6 7" key="1">
    <citation type="submission" date="2018-01" db="EMBL/GenBank/DDBJ databases">
        <title>Whole genome sequencing of Histamine producing bacteria.</title>
        <authorList>
            <person name="Butler K."/>
        </authorList>
    </citation>
    <scope>NUCLEOTIDE SEQUENCE [LARGE SCALE GENOMIC DNA]</scope>
    <source>
        <strain evidence="6 7">A1-4</strain>
    </source>
</reference>
<keyword evidence="2" id="KW-0229">DNA integration</keyword>
<organism evidence="6 7">
    <name type="scientific">Photobacterium kishitanii</name>
    <dbReference type="NCBI Taxonomy" id="318456"/>
    <lineage>
        <taxon>Bacteria</taxon>
        <taxon>Pseudomonadati</taxon>
        <taxon>Pseudomonadota</taxon>
        <taxon>Gammaproteobacteria</taxon>
        <taxon>Vibrionales</taxon>
        <taxon>Vibrionaceae</taxon>
        <taxon>Photobacterium</taxon>
    </lineage>
</organism>
<proteinExistence type="inferred from homology"/>
<dbReference type="GO" id="GO:0006310">
    <property type="term" value="P:DNA recombination"/>
    <property type="evidence" value="ECO:0007669"/>
    <property type="project" value="UniProtKB-KW"/>
</dbReference>
<evidence type="ECO:0000259" key="5">
    <source>
        <dbReference type="PROSITE" id="PS51898"/>
    </source>
</evidence>
<keyword evidence="3" id="KW-0238">DNA-binding</keyword>
<protein>
    <submittedName>
        <fullName evidence="6">Site-specific integrase</fullName>
    </submittedName>
</protein>
<dbReference type="PANTHER" id="PTHR30349">
    <property type="entry name" value="PHAGE INTEGRASE-RELATED"/>
    <property type="match status" value="1"/>
</dbReference>
<comment type="caution">
    <text evidence="6">The sequence shown here is derived from an EMBL/GenBank/DDBJ whole genome shotgun (WGS) entry which is preliminary data.</text>
</comment>
<sequence length="489" mass="56034">MTNKNNLKIAIKGISLGGSDEVATIKSSLFIYSNYQVNWFATDYVLSALVPEKSKEMTAGRVRYFLNFLDSYEQLDGDHTDNTVPLGLVTDAHLRAYVKYIETDLGLNRNAIVLKVRTALNLLKFIQDNYYLDYLLISISDTDGKFYQKGLVNAEWRVSSYAGKYLAHQCIPHSEDYPTRDPITEDAIESLLDDLDNFEDENSVKDTEYKHALLAMLIDLLEKTGVRVSEAANINSHTVELLRAQELALMSGRAMDVDELIKSEQSGVTVRDIQAAEAIYRNSKLITKGTSCIWIKIQTTKGKNKNSQRLIPIPRPTAKRIISFYDTYIVGERDRVNKGRSRVKREQYKKLFVHASTHQPMRGTDISKLYYEVFSRNNKSPHRRFPHLFRHRFITILVYEQLRQLNRTMGTQFLAKLVLKRIQNLTGHASIETMMNYVKIAEGMLEKELRANEDEVFGLEAREILVSKLGEEAVIKIEAEVRNSKLDKS</sequence>
<dbReference type="Gene3D" id="1.10.443.10">
    <property type="entry name" value="Intergrase catalytic core"/>
    <property type="match status" value="1"/>
</dbReference>
<keyword evidence="7" id="KW-1185">Reference proteome</keyword>